<feature type="domain" description="Mechanosensitive ion channel transmembrane helices 2/3" evidence="10">
    <location>
        <begin position="68"/>
        <end position="103"/>
    </location>
</feature>
<dbReference type="Pfam" id="PF00924">
    <property type="entry name" value="MS_channel_2nd"/>
    <property type="match status" value="1"/>
</dbReference>
<keyword evidence="6 7" id="KW-0472">Membrane</keyword>
<evidence type="ECO:0000259" key="8">
    <source>
        <dbReference type="Pfam" id="PF00924"/>
    </source>
</evidence>
<evidence type="ECO:0000313" key="11">
    <source>
        <dbReference type="EMBL" id="SMD34626.1"/>
    </source>
</evidence>
<evidence type="ECO:0000256" key="1">
    <source>
        <dbReference type="ARBA" id="ARBA00004651"/>
    </source>
</evidence>
<dbReference type="PANTHER" id="PTHR30221:SF1">
    <property type="entry name" value="SMALL-CONDUCTANCE MECHANOSENSITIVE CHANNEL"/>
    <property type="match status" value="1"/>
</dbReference>
<feature type="transmembrane region" description="Helical" evidence="7">
    <location>
        <begin position="89"/>
        <end position="119"/>
    </location>
</feature>
<dbReference type="InterPro" id="IPR045275">
    <property type="entry name" value="MscS_archaea/bacteria_type"/>
</dbReference>
<dbReference type="PROSITE" id="PS01246">
    <property type="entry name" value="UPF0003"/>
    <property type="match status" value="1"/>
</dbReference>
<evidence type="ECO:0000256" key="3">
    <source>
        <dbReference type="ARBA" id="ARBA00022475"/>
    </source>
</evidence>
<proteinExistence type="inferred from homology"/>
<dbReference type="SUPFAM" id="SSF50182">
    <property type="entry name" value="Sm-like ribonucleoproteins"/>
    <property type="match status" value="1"/>
</dbReference>
<name>A0A1W2GEE7_REIFA</name>
<evidence type="ECO:0000259" key="10">
    <source>
        <dbReference type="Pfam" id="PF21088"/>
    </source>
</evidence>
<dbReference type="Gene3D" id="1.10.287.1260">
    <property type="match status" value="1"/>
</dbReference>
<feature type="domain" description="Mechanosensitive ion channel MscS" evidence="8">
    <location>
        <begin position="106"/>
        <end position="171"/>
    </location>
</feature>
<evidence type="ECO:0000256" key="4">
    <source>
        <dbReference type="ARBA" id="ARBA00022692"/>
    </source>
</evidence>
<reference evidence="11 12" key="1">
    <citation type="submission" date="2017-04" db="EMBL/GenBank/DDBJ databases">
        <authorList>
            <person name="Afonso C.L."/>
            <person name="Miller P.J."/>
            <person name="Scott M.A."/>
            <person name="Spackman E."/>
            <person name="Goraichik I."/>
            <person name="Dimitrov K.M."/>
            <person name="Suarez D.L."/>
            <person name="Swayne D.E."/>
        </authorList>
    </citation>
    <scope>NUCLEOTIDE SEQUENCE [LARGE SCALE GENOMIC DNA]</scope>
    <source>
        <strain evidence="11 12">DSM 26133</strain>
    </source>
</reference>
<dbReference type="GO" id="GO:0008381">
    <property type="term" value="F:mechanosensitive monoatomic ion channel activity"/>
    <property type="evidence" value="ECO:0007669"/>
    <property type="project" value="InterPro"/>
</dbReference>
<dbReference type="STRING" id="692418.SAMN04488029_2104"/>
<evidence type="ECO:0000256" key="2">
    <source>
        <dbReference type="ARBA" id="ARBA00008017"/>
    </source>
</evidence>
<gene>
    <name evidence="11" type="ORF">SAMN04488029_2104</name>
</gene>
<evidence type="ECO:0000256" key="7">
    <source>
        <dbReference type="SAM" id="Phobius"/>
    </source>
</evidence>
<evidence type="ECO:0000259" key="9">
    <source>
        <dbReference type="Pfam" id="PF21082"/>
    </source>
</evidence>
<dbReference type="Gene3D" id="3.30.70.100">
    <property type="match status" value="1"/>
</dbReference>
<dbReference type="EMBL" id="FWYF01000002">
    <property type="protein sequence ID" value="SMD34626.1"/>
    <property type="molecule type" value="Genomic_DNA"/>
</dbReference>
<evidence type="ECO:0000313" key="12">
    <source>
        <dbReference type="Proteomes" id="UP000192472"/>
    </source>
</evidence>
<accession>A0A1W2GEE7</accession>
<keyword evidence="3" id="KW-1003">Cell membrane</keyword>
<dbReference type="InterPro" id="IPR006686">
    <property type="entry name" value="MscS_channel_CS"/>
</dbReference>
<comment type="subcellular location">
    <subcellularLocation>
        <location evidence="1">Cell membrane</location>
        <topology evidence="1">Multi-pass membrane protein</topology>
    </subcellularLocation>
</comment>
<feature type="transmembrane region" description="Helical" evidence="7">
    <location>
        <begin position="60"/>
        <end position="83"/>
    </location>
</feature>
<dbReference type="InterPro" id="IPR011014">
    <property type="entry name" value="MscS_channel_TM-2"/>
</dbReference>
<keyword evidence="4 7" id="KW-0812">Transmembrane</keyword>
<dbReference type="Pfam" id="PF21088">
    <property type="entry name" value="MS_channel_1st"/>
    <property type="match status" value="1"/>
</dbReference>
<dbReference type="GO" id="GO:0005886">
    <property type="term" value="C:plasma membrane"/>
    <property type="evidence" value="ECO:0007669"/>
    <property type="project" value="UniProtKB-SubCell"/>
</dbReference>
<keyword evidence="5 7" id="KW-1133">Transmembrane helix</keyword>
<feature type="domain" description="Mechanosensitive ion channel MscS C-terminal" evidence="9">
    <location>
        <begin position="178"/>
        <end position="260"/>
    </location>
</feature>
<dbReference type="InterPro" id="IPR023408">
    <property type="entry name" value="MscS_beta-dom_sf"/>
</dbReference>
<dbReference type="AlphaFoldDB" id="A0A1W2GEE7"/>
<dbReference type="InterPro" id="IPR011066">
    <property type="entry name" value="MscS_channel_C_sf"/>
</dbReference>
<dbReference type="InterPro" id="IPR049142">
    <property type="entry name" value="MS_channel_1st"/>
</dbReference>
<evidence type="ECO:0000256" key="6">
    <source>
        <dbReference type="ARBA" id="ARBA00023136"/>
    </source>
</evidence>
<comment type="similarity">
    <text evidence="2">Belongs to the MscS (TC 1.A.23) family.</text>
</comment>
<dbReference type="InterPro" id="IPR006685">
    <property type="entry name" value="MscS_channel_2nd"/>
</dbReference>
<dbReference type="SUPFAM" id="SSF82861">
    <property type="entry name" value="Mechanosensitive channel protein MscS (YggB), transmembrane region"/>
    <property type="match status" value="1"/>
</dbReference>
<keyword evidence="12" id="KW-1185">Reference proteome</keyword>
<organism evidence="11 12">
    <name type="scientific">Reichenbachiella faecimaris</name>
    <dbReference type="NCBI Taxonomy" id="692418"/>
    <lineage>
        <taxon>Bacteria</taxon>
        <taxon>Pseudomonadati</taxon>
        <taxon>Bacteroidota</taxon>
        <taxon>Cytophagia</taxon>
        <taxon>Cytophagales</taxon>
        <taxon>Reichenbachiellaceae</taxon>
        <taxon>Reichenbachiella</taxon>
    </lineage>
</organism>
<feature type="transmembrane region" description="Helical" evidence="7">
    <location>
        <begin position="20"/>
        <end position="40"/>
    </location>
</feature>
<dbReference type="InterPro" id="IPR008910">
    <property type="entry name" value="MSC_TM_helix"/>
</dbReference>
<protein>
    <submittedName>
        <fullName evidence="11">Small conductance mechanosensitive channel</fullName>
    </submittedName>
</protein>
<dbReference type="Pfam" id="PF21082">
    <property type="entry name" value="MS_channel_3rd"/>
    <property type="match status" value="1"/>
</dbReference>
<dbReference type="Pfam" id="PF05552">
    <property type="entry name" value="MS_channel_1st_1"/>
    <property type="match status" value="1"/>
</dbReference>
<dbReference type="Proteomes" id="UP000192472">
    <property type="component" value="Unassembled WGS sequence"/>
</dbReference>
<dbReference type="InterPro" id="IPR010920">
    <property type="entry name" value="LSM_dom_sf"/>
</dbReference>
<evidence type="ECO:0000256" key="5">
    <source>
        <dbReference type="ARBA" id="ARBA00022989"/>
    </source>
</evidence>
<sequence>MRMTPEELMPKVLDLIFAYGPKLVGAILVLVVGFWVVKALSNGFKRVLNARDIDASLKPFLVSLVSMLLKVILVISVLTTMGIEMTSLVAILGAAGLAVGMALSGTLQNFAGGVIILLFKPFKVGDYIDAQGFAGSVSSIQIFNTILKTPDNKTIIIPNGGLSTSSMTNYSTEPKRRVDWTFGIAYGDDVDKAKAVIKRLADADERIHKDPEVFIAVSALADSSVNFVVRAWANAEDYWGIHFDMNENIYKTFAKEGISIPFPQMDVHVHKD</sequence>
<dbReference type="InterPro" id="IPR049278">
    <property type="entry name" value="MS_channel_C"/>
</dbReference>
<dbReference type="PANTHER" id="PTHR30221">
    <property type="entry name" value="SMALL-CONDUCTANCE MECHANOSENSITIVE CHANNEL"/>
    <property type="match status" value="1"/>
</dbReference>
<dbReference type="SUPFAM" id="SSF82689">
    <property type="entry name" value="Mechanosensitive channel protein MscS (YggB), C-terminal domain"/>
    <property type="match status" value="1"/>
</dbReference>
<dbReference type="Gene3D" id="2.30.30.60">
    <property type="match status" value="1"/>
</dbReference>